<dbReference type="GO" id="GO:0004803">
    <property type="term" value="F:transposase activity"/>
    <property type="evidence" value="ECO:0007669"/>
    <property type="project" value="InterPro"/>
</dbReference>
<dbReference type="GO" id="GO:0006313">
    <property type="term" value="P:DNA transposition"/>
    <property type="evidence" value="ECO:0007669"/>
    <property type="project" value="InterPro"/>
</dbReference>
<dbReference type="PANTHER" id="PTHR35604">
    <property type="entry name" value="TRANSPOSASE INSH FOR INSERTION SEQUENCE ELEMENT IS5A-RELATED"/>
    <property type="match status" value="1"/>
</dbReference>
<evidence type="ECO:0000259" key="6">
    <source>
        <dbReference type="Pfam" id="PF01609"/>
    </source>
</evidence>
<evidence type="ECO:0000259" key="7">
    <source>
        <dbReference type="Pfam" id="PF05598"/>
    </source>
</evidence>
<evidence type="ECO:0000256" key="3">
    <source>
        <dbReference type="ARBA" id="ARBA00022578"/>
    </source>
</evidence>
<reference evidence="8" key="1">
    <citation type="submission" date="2016-09" db="EMBL/GenBank/DDBJ databases">
        <authorList>
            <person name="Capua I."/>
            <person name="De Benedictis P."/>
            <person name="Joannis T."/>
            <person name="Lombin L.H."/>
            <person name="Cattoli G."/>
        </authorList>
    </citation>
    <scope>NUCLEOTIDE SEQUENCE</scope>
    <source>
        <strain evidence="8">B9</strain>
    </source>
</reference>
<keyword evidence="3" id="KW-0815">Transposition</keyword>
<organism evidence="8">
    <name type="scientific">Cupriavidus necator</name>
    <name type="common">Alcaligenes eutrophus</name>
    <name type="synonym">Ralstonia eutropha</name>
    <dbReference type="NCBI Taxonomy" id="106590"/>
    <lineage>
        <taxon>Bacteria</taxon>
        <taxon>Pseudomonadati</taxon>
        <taxon>Pseudomonadota</taxon>
        <taxon>Betaproteobacteria</taxon>
        <taxon>Burkholderiales</taxon>
        <taxon>Burkholderiaceae</taxon>
        <taxon>Cupriavidus</taxon>
    </lineage>
</organism>
<sequence>MNHGPVMKRQISFAEAESHGRKRVTRRQRFLTEMENVVPWSRLIAAVEPYYPKGKRGRPPIGLERMLRIYFLQQWYGLSDEALEDALYDSMAMRAFAGIDLAIEAVPDATTLLKFRRMLVEHELTRKLFDEIGIMLCERGLMMKEGTIVDATIIEAPPSTKNKQKSRDPEMHQAKKGNEWSFGMKAHVGVDAASGLVHSVVGTAANESDVSQAHALLHGHEDHAFGDAGYTGVEKRDEMQGKSVKWQVAIKRGKIKAMRDGALKDLLIAVERTKAQIRARVEHPFHVIKNLFGHRKVRYKGLAKNTAQLFSLFGLANLALARKRLFATQGSNPS</sequence>
<keyword evidence="4" id="KW-0238">DNA-binding</keyword>
<dbReference type="InterPro" id="IPR047959">
    <property type="entry name" value="Transpos_IS5"/>
</dbReference>
<dbReference type="NCBIfam" id="NF033581">
    <property type="entry name" value="transpos_IS5_4"/>
    <property type="match status" value="1"/>
</dbReference>
<feature type="domain" description="Transposase InsH N-terminal" evidence="7">
    <location>
        <begin position="22"/>
        <end position="117"/>
    </location>
</feature>
<dbReference type="InterPro" id="IPR008490">
    <property type="entry name" value="Transposase_InsH_N"/>
</dbReference>
<evidence type="ECO:0000256" key="5">
    <source>
        <dbReference type="ARBA" id="ARBA00023172"/>
    </source>
</evidence>
<gene>
    <name evidence="8" type="primary">insH</name>
    <name evidence="8" type="ORF">CNECB9_2480041</name>
</gene>
<dbReference type="EMBL" id="FMSH01000166">
    <property type="protein sequence ID" value="SCU75742.1"/>
    <property type="molecule type" value="Genomic_DNA"/>
</dbReference>
<dbReference type="Pfam" id="PF05598">
    <property type="entry name" value="DUF772"/>
    <property type="match status" value="1"/>
</dbReference>
<protein>
    <submittedName>
        <fullName evidence="8">IS5 transposase and trans-activator</fullName>
    </submittedName>
</protein>
<comment type="similarity">
    <text evidence="2">Belongs to the transposase 11 family.</text>
</comment>
<evidence type="ECO:0000313" key="8">
    <source>
        <dbReference type="EMBL" id="SCU75742.1"/>
    </source>
</evidence>
<evidence type="ECO:0000256" key="4">
    <source>
        <dbReference type="ARBA" id="ARBA00023125"/>
    </source>
</evidence>
<evidence type="ECO:0000256" key="1">
    <source>
        <dbReference type="ARBA" id="ARBA00003544"/>
    </source>
</evidence>
<comment type="function">
    <text evidence="1">Involved in the transposition of the insertion sequence IS5.</text>
</comment>
<dbReference type="InterPro" id="IPR002559">
    <property type="entry name" value="Transposase_11"/>
</dbReference>
<name>A0A1K0IEI4_CUPNE</name>
<dbReference type="Pfam" id="PF01609">
    <property type="entry name" value="DDE_Tnp_1"/>
    <property type="match status" value="1"/>
</dbReference>
<dbReference type="GO" id="GO:0003677">
    <property type="term" value="F:DNA binding"/>
    <property type="evidence" value="ECO:0007669"/>
    <property type="project" value="UniProtKB-KW"/>
</dbReference>
<feature type="domain" description="Transposase IS4-like" evidence="6">
    <location>
        <begin position="144"/>
        <end position="318"/>
    </location>
</feature>
<proteinExistence type="inferred from homology"/>
<dbReference type="AlphaFoldDB" id="A0A1K0IEI4"/>
<evidence type="ECO:0000256" key="2">
    <source>
        <dbReference type="ARBA" id="ARBA00010075"/>
    </source>
</evidence>
<accession>A0A1K0IEI4</accession>
<keyword evidence="5" id="KW-0233">DNA recombination</keyword>
<dbReference type="PANTHER" id="PTHR35604:SF2">
    <property type="entry name" value="TRANSPOSASE INSH FOR INSERTION SEQUENCE ELEMENT IS5A-RELATED"/>
    <property type="match status" value="1"/>
</dbReference>